<evidence type="ECO:0000313" key="1">
    <source>
        <dbReference type="EMBL" id="HFK20450.1"/>
    </source>
</evidence>
<dbReference type="EMBL" id="DSTX01000005">
    <property type="protein sequence ID" value="HFK20450.1"/>
    <property type="molecule type" value="Genomic_DNA"/>
</dbReference>
<reference evidence="1" key="1">
    <citation type="journal article" date="2020" name="mSystems">
        <title>Genome- and Community-Level Interaction Insights into Carbon Utilization and Element Cycling Functions of Hydrothermarchaeota in Hydrothermal Sediment.</title>
        <authorList>
            <person name="Zhou Z."/>
            <person name="Liu Y."/>
            <person name="Xu W."/>
            <person name="Pan J."/>
            <person name="Luo Z.H."/>
            <person name="Li M."/>
        </authorList>
    </citation>
    <scope>NUCLEOTIDE SEQUENCE [LARGE SCALE GENOMIC DNA]</scope>
    <source>
        <strain evidence="1">SpSt-468</strain>
    </source>
</reference>
<protein>
    <submittedName>
        <fullName evidence="1">Uncharacterized protein</fullName>
    </submittedName>
</protein>
<name>A0A7C3IX87_9CREN</name>
<sequence length="187" mass="20602">MKVCKIEDLIGKKALIKGDVGAGKTQYTEGLLLQAVKMGLIDDTTVIDMAPEMTFFGGRQIGGKMKIKSVFPSLRYLTDNEIAPPRIHGRTKKEVLEIANSNAIKIGTLIKCFLERKTPILVINDLTIFLHAGDLRLIMNAMNEAETCILNAYSGKVLLNDKGSGISEREAALLKKIEEEMDLVIIL</sequence>
<proteinExistence type="predicted"/>
<accession>A0A7C3IX87</accession>
<gene>
    <name evidence="1" type="ORF">ENS19_04125</name>
</gene>
<dbReference type="AlphaFoldDB" id="A0A7C3IX87"/>
<organism evidence="1">
    <name type="scientific">Candidatus Methanomethylicus mesodigestus</name>
    <dbReference type="NCBI Taxonomy" id="1867258"/>
    <lineage>
        <taxon>Archaea</taxon>
        <taxon>Thermoproteota</taxon>
        <taxon>Methanosuratincolia</taxon>
        <taxon>Candidatus Methanomethylicales</taxon>
        <taxon>Candidatus Methanomethylicaceae</taxon>
        <taxon>Candidatus Methanomethylicus</taxon>
    </lineage>
</organism>
<comment type="caution">
    <text evidence="1">The sequence shown here is derived from an EMBL/GenBank/DDBJ whole genome shotgun (WGS) entry which is preliminary data.</text>
</comment>